<sequence>MIPRFGPSPGRRSYRLRPGAYALLIRDGCALLTWQQAPEPEFQLPGGGIDPGESPLRALHREVREETGWVIAAPRRLGAYRRFCYMPDYDFWAEKLCSVWIARPVARLGPPSEPGHRAHWVPLAQVADLLPDPGSRAFAQAALRLGRGGQVHGRPPLSPCRSISTAEMSSLRLPPA</sequence>
<dbReference type="PROSITE" id="PS51462">
    <property type="entry name" value="NUDIX"/>
    <property type="match status" value="1"/>
</dbReference>
<dbReference type="InterPro" id="IPR000086">
    <property type="entry name" value="NUDIX_hydrolase_dom"/>
</dbReference>
<gene>
    <name evidence="5" type="ORF">SAMN04488021_13028</name>
</gene>
<evidence type="ECO:0000256" key="2">
    <source>
        <dbReference type="ARBA" id="ARBA00022801"/>
    </source>
</evidence>
<dbReference type="Proteomes" id="UP000183635">
    <property type="component" value="Unassembled WGS sequence"/>
</dbReference>
<dbReference type="PRINTS" id="PR00502">
    <property type="entry name" value="NUDIXFAMILY"/>
</dbReference>
<dbReference type="Gene3D" id="3.90.79.10">
    <property type="entry name" value="Nucleoside Triphosphate Pyrophosphohydrolase"/>
    <property type="match status" value="1"/>
</dbReference>
<accession>A0A1I3CEC0</accession>
<dbReference type="InterPro" id="IPR015797">
    <property type="entry name" value="NUDIX_hydrolase-like_dom_sf"/>
</dbReference>
<evidence type="ECO:0000313" key="5">
    <source>
        <dbReference type="EMBL" id="SFH72753.1"/>
    </source>
</evidence>
<dbReference type="InterPro" id="IPR020084">
    <property type="entry name" value="NUDIX_hydrolase_CS"/>
</dbReference>
<evidence type="ECO:0000256" key="3">
    <source>
        <dbReference type="RuleBase" id="RU003476"/>
    </source>
</evidence>
<dbReference type="Pfam" id="PF00293">
    <property type="entry name" value="NUDIX"/>
    <property type="match status" value="1"/>
</dbReference>
<protein>
    <submittedName>
        <fullName evidence="5">8-oxo-dGTP diphosphatase</fullName>
    </submittedName>
</protein>
<proteinExistence type="inferred from homology"/>
<dbReference type="SUPFAM" id="SSF55811">
    <property type="entry name" value="Nudix"/>
    <property type="match status" value="1"/>
</dbReference>
<organism evidence="5 6">
    <name type="scientific">Paracoccus aminovorans</name>
    <dbReference type="NCBI Taxonomy" id="34004"/>
    <lineage>
        <taxon>Bacteria</taxon>
        <taxon>Pseudomonadati</taxon>
        <taxon>Pseudomonadota</taxon>
        <taxon>Alphaproteobacteria</taxon>
        <taxon>Rhodobacterales</taxon>
        <taxon>Paracoccaceae</taxon>
        <taxon>Paracoccus</taxon>
    </lineage>
</organism>
<dbReference type="OrthoDB" id="9816040at2"/>
<dbReference type="PANTHER" id="PTHR43046:SF14">
    <property type="entry name" value="MUTT_NUDIX FAMILY PROTEIN"/>
    <property type="match status" value="1"/>
</dbReference>
<dbReference type="GO" id="GO:0016787">
    <property type="term" value="F:hydrolase activity"/>
    <property type="evidence" value="ECO:0007669"/>
    <property type="project" value="UniProtKB-KW"/>
</dbReference>
<keyword evidence="6" id="KW-1185">Reference proteome</keyword>
<evidence type="ECO:0000313" key="6">
    <source>
        <dbReference type="Proteomes" id="UP000183635"/>
    </source>
</evidence>
<comment type="cofactor">
    <cofactor evidence="1">
        <name>Mg(2+)</name>
        <dbReference type="ChEBI" id="CHEBI:18420"/>
    </cofactor>
</comment>
<dbReference type="EMBL" id="FOPU01000030">
    <property type="protein sequence ID" value="SFH72753.1"/>
    <property type="molecule type" value="Genomic_DNA"/>
</dbReference>
<dbReference type="AlphaFoldDB" id="A0A1I3CEC0"/>
<evidence type="ECO:0000259" key="4">
    <source>
        <dbReference type="PROSITE" id="PS51462"/>
    </source>
</evidence>
<reference evidence="5 6" key="1">
    <citation type="submission" date="2016-10" db="EMBL/GenBank/DDBJ databases">
        <authorList>
            <person name="de Groot N.N."/>
        </authorList>
    </citation>
    <scope>NUCLEOTIDE SEQUENCE [LARGE SCALE GENOMIC DNA]</scope>
    <source>
        <strain evidence="5 6">DSM 8537</strain>
    </source>
</reference>
<dbReference type="PROSITE" id="PS00893">
    <property type="entry name" value="NUDIX_BOX"/>
    <property type="match status" value="1"/>
</dbReference>
<dbReference type="STRING" id="34004.SAMN04488021_13028"/>
<dbReference type="InterPro" id="IPR020476">
    <property type="entry name" value="Nudix_hydrolase"/>
</dbReference>
<evidence type="ECO:0000256" key="1">
    <source>
        <dbReference type="ARBA" id="ARBA00001946"/>
    </source>
</evidence>
<feature type="domain" description="Nudix hydrolase" evidence="4">
    <location>
        <begin position="15"/>
        <end position="144"/>
    </location>
</feature>
<comment type="similarity">
    <text evidence="3">Belongs to the Nudix hydrolase family.</text>
</comment>
<name>A0A1I3CEC0_9RHOB</name>
<keyword evidence="2 3" id="KW-0378">Hydrolase</keyword>
<dbReference type="PANTHER" id="PTHR43046">
    <property type="entry name" value="GDP-MANNOSE MANNOSYL HYDROLASE"/>
    <property type="match status" value="1"/>
</dbReference>